<evidence type="ECO:0000313" key="4">
    <source>
        <dbReference type="RefSeq" id="XP_035685602.1"/>
    </source>
</evidence>
<keyword evidence="1" id="KW-0808">Transferase</keyword>
<dbReference type="InterPro" id="IPR027417">
    <property type="entry name" value="P-loop_NTPase"/>
</dbReference>
<keyword evidence="3" id="KW-1185">Reference proteome</keyword>
<dbReference type="PANTHER" id="PTHR15723:SF0">
    <property type="entry name" value="CARBOHYDRATE SULFOTRANSFERASE 15"/>
    <property type="match status" value="1"/>
</dbReference>
<dbReference type="Gene3D" id="3.40.50.300">
    <property type="entry name" value="P-loop containing nucleotide triphosphate hydrolases"/>
    <property type="match status" value="2"/>
</dbReference>
<feature type="domain" description="Sulfotransferase" evidence="2">
    <location>
        <begin position="219"/>
        <end position="342"/>
    </location>
</feature>
<dbReference type="InterPro" id="IPR052654">
    <property type="entry name" value="CS_Sulfotransferase"/>
</dbReference>
<dbReference type="InterPro" id="IPR000863">
    <property type="entry name" value="Sulfotransferase_dom"/>
</dbReference>
<dbReference type="Proteomes" id="UP000001554">
    <property type="component" value="Chromosome 9"/>
</dbReference>
<accession>A0A9J7LN13</accession>
<evidence type="ECO:0000259" key="2">
    <source>
        <dbReference type="Pfam" id="PF00685"/>
    </source>
</evidence>
<dbReference type="OMA" id="HKQQVGC"/>
<proteinExistence type="inferred from homology"/>
<evidence type="ECO:0000313" key="3">
    <source>
        <dbReference type="Proteomes" id="UP000001554"/>
    </source>
</evidence>
<dbReference type="RefSeq" id="XP_035685602.1">
    <property type="nucleotide sequence ID" value="XM_035829709.1"/>
</dbReference>
<dbReference type="Pfam" id="PF00685">
    <property type="entry name" value="Sulfotransfer_1"/>
    <property type="match status" value="1"/>
</dbReference>
<dbReference type="GeneID" id="118422193"/>
<reference evidence="3" key="1">
    <citation type="journal article" date="2020" name="Nat. Ecol. Evol.">
        <title>Deeply conserved synteny resolves early events in vertebrate evolution.</title>
        <authorList>
            <person name="Simakov O."/>
            <person name="Marletaz F."/>
            <person name="Yue J.X."/>
            <person name="O'Connell B."/>
            <person name="Jenkins J."/>
            <person name="Brandt A."/>
            <person name="Calef R."/>
            <person name="Tung C.H."/>
            <person name="Huang T.K."/>
            <person name="Schmutz J."/>
            <person name="Satoh N."/>
            <person name="Yu J.K."/>
            <person name="Putnam N.H."/>
            <person name="Green R.E."/>
            <person name="Rokhsar D.S."/>
        </authorList>
    </citation>
    <scope>NUCLEOTIDE SEQUENCE [LARGE SCALE GENOMIC DNA]</scope>
    <source>
        <strain evidence="3">S238N-H82</strain>
    </source>
</reference>
<sequence>MTRELRRLNPGIFSALPKEFLSNNKNPCWFEKVHGTDVGSRWRERLSDNGTGHFRLTLRCLPYFYIIGMPKCGTSDLYYRITQHPDVVRARRKEPEWWTKGHHQHFELIHHSFSFFNITPLDNHGSLLGEYLDYFGEAAWTIQFQKELTSSGQKVTHDVITGEASTSTIFYNDNWREELWDTPNNEPPILIADLIRAVQPNAKFILTLRNPTERNPTESKFILTLRNPTERLYSDYLFWKFLYVKRSNEDFHARVILSLRIFRQCLRNNSVRSCAYGVSETEDPTAGTVRLRRGLYEVFLRDWLSIFPRDQILVQRLEDHSKDPNTTMTRVLNFLDLGPVRKRADKDAIFGFHTKNSQKKHYDSSGQMLPETRRILNEFYRPYNERLAELLNNTHFLWQKNSSV</sequence>
<dbReference type="EC" id="2.8.2.-" evidence="1"/>
<dbReference type="PANTHER" id="PTHR15723">
    <property type="entry name" value="CARBOHYDRATE SULFOTRANSFERASE 15"/>
    <property type="match status" value="1"/>
</dbReference>
<name>A0A9J7LN13_BRAFL</name>
<dbReference type="OrthoDB" id="8068875at2759"/>
<evidence type="ECO:0000256" key="1">
    <source>
        <dbReference type="RuleBase" id="RU361155"/>
    </source>
</evidence>
<dbReference type="AlphaFoldDB" id="A0A9J7LN13"/>
<dbReference type="GO" id="GO:0050659">
    <property type="term" value="F:N-acetylgalactosamine 4-sulfate 6-O-sulfotransferase activity"/>
    <property type="evidence" value="ECO:0000318"/>
    <property type="project" value="GO_Central"/>
</dbReference>
<organism evidence="3 4">
    <name type="scientific">Branchiostoma floridae</name>
    <name type="common">Florida lancelet</name>
    <name type="synonym">Amphioxus</name>
    <dbReference type="NCBI Taxonomy" id="7739"/>
    <lineage>
        <taxon>Eukaryota</taxon>
        <taxon>Metazoa</taxon>
        <taxon>Chordata</taxon>
        <taxon>Cephalochordata</taxon>
        <taxon>Leptocardii</taxon>
        <taxon>Amphioxiformes</taxon>
        <taxon>Branchiostomatidae</taxon>
        <taxon>Branchiostoma</taxon>
    </lineage>
</organism>
<comment type="similarity">
    <text evidence="1">Belongs to the sulfotransferase 1 family.</text>
</comment>
<reference evidence="4" key="2">
    <citation type="submission" date="2025-08" db="UniProtKB">
        <authorList>
            <consortium name="RefSeq"/>
        </authorList>
    </citation>
    <scope>IDENTIFICATION</scope>
    <source>
        <strain evidence="4">S238N-H82</strain>
        <tissue evidence="4">Testes</tissue>
    </source>
</reference>
<dbReference type="KEGG" id="bfo:118422193"/>
<gene>
    <name evidence="4" type="primary">LOC118422193</name>
</gene>
<dbReference type="GO" id="GO:0019319">
    <property type="term" value="P:hexose biosynthetic process"/>
    <property type="evidence" value="ECO:0000318"/>
    <property type="project" value="GO_Central"/>
</dbReference>
<dbReference type="SUPFAM" id="SSF52540">
    <property type="entry name" value="P-loop containing nucleoside triphosphate hydrolases"/>
    <property type="match status" value="2"/>
</dbReference>
<protein>
    <recommendedName>
        <fullName evidence="1">Sulfotransferase</fullName>
        <ecNumber evidence="1">2.8.2.-</ecNumber>
    </recommendedName>
</protein>